<protein>
    <submittedName>
        <fullName evidence="1">Uncharacterized protein</fullName>
    </submittedName>
</protein>
<dbReference type="EMBL" id="BLKC01000016">
    <property type="protein sequence ID" value="GFF31164.1"/>
    <property type="molecule type" value="Genomic_DNA"/>
</dbReference>
<reference evidence="1 2" key="1">
    <citation type="submission" date="2020-01" db="EMBL/GenBank/DDBJ databases">
        <title>Draft genome sequence of Aspergillus udagawae IFM 46972.</title>
        <authorList>
            <person name="Takahashi H."/>
            <person name="Yaguchi T."/>
        </authorList>
    </citation>
    <scope>NUCLEOTIDE SEQUENCE [LARGE SCALE GENOMIC DNA]</scope>
    <source>
        <strain evidence="1 2">IFM 46972</strain>
    </source>
</reference>
<organism evidence="1 2">
    <name type="scientific">Aspergillus udagawae</name>
    <dbReference type="NCBI Taxonomy" id="91492"/>
    <lineage>
        <taxon>Eukaryota</taxon>
        <taxon>Fungi</taxon>
        <taxon>Dikarya</taxon>
        <taxon>Ascomycota</taxon>
        <taxon>Pezizomycotina</taxon>
        <taxon>Eurotiomycetes</taxon>
        <taxon>Eurotiomycetidae</taxon>
        <taxon>Eurotiales</taxon>
        <taxon>Aspergillaceae</taxon>
        <taxon>Aspergillus</taxon>
        <taxon>Aspergillus subgen. Fumigati</taxon>
    </lineage>
</organism>
<evidence type="ECO:0000313" key="2">
    <source>
        <dbReference type="Proteomes" id="UP000465221"/>
    </source>
</evidence>
<sequence>MASFNYHALPGFGEECRDKYGFSDACIIGNRLIVTGQSKSGRNHFYGANYITTAGMDPLTKKSSPNAEDQIAQAFNNVNDLIIHSLIQEGHAIEEGRTGWDYVVKLRAFFVGLSGMRVKARENVVHNIKNWCHHHQPLFTMVGIESLPFPEHLLEFEVDVWIP</sequence>
<accession>A0A8H3RMZ6</accession>
<evidence type="ECO:0000313" key="1">
    <source>
        <dbReference type="EMBL" id="GFF31164.1"/>
    </source>
</evidence>
<gene>
    <name evidence="1" type="ORF">IFM46972_03145</name>
</gene>
<dbReference type="SUPFAM" id="SSF55298">
    <property type="entry name" value="YjgF-like"/>
    <property type="match status" value="1"/>
</dbReference>
<dbReference type="Gene3D" id="3.30.1330.40">
    <property type="entry name" value="RutC-like"/>
    <property type="match status" value="1"/>
</dbReference>
<dbReference type="InterPro" id="IPR035959">
    <property type="entry name" value="RutC-like_sf"/>
</dbReference>
<comment type="caution">
    <text evidence="1">The sequence shown here is derived from an EMBL/GenBank/DDBJ whole genome shotgun (WGS) entry which is preliminary data.</text>
</comment>
<proteinExistence type="predicted"/>
<dbReference type="AlphaFoldDB" id="A0A8H3RMZ6"/>
<name>A0A8H3RMZ6_9EURO</name>
<dbReference type="Proteomes" id="UP000465221">
    <property type="component" value="Unassembled WGS sequence"/>
</dbReference>